<dbReference type="InterPro" id="IPR036908">
    <property type="entry name" value="RlpA-like_sf"/>
</dbReference>
<dbReference type="PANTHER" id="PTHR31836">
    <property type="match status" value="1"/>
</dbReference>
<comment type="caution">
    <text evidence="2">The sequence shown here is derived from an EMBL/GenBank/DDBJ whole genome shotgun (WGS) entry which is preliminary data.</text>
</comment>
<dbReference type="SUPFAM" id="SSF50685">
    <property type="entry name" value="Barwin-like endoglucanases"/>
    <property type="match status" value="1"/>
</dbReference>
<proteinExistence type="predicted"/>
<dbReference type="EMBL" id="JAULSR010000006">
    <property type="protein sequence ID" value="KAK0615848.1"/>
    <property type="molecule type" value="Genomic_DNA"/>
</dbReference>
<dbReference type="Proteomes" id="UP001174934">
    <property type="component" value="Unassembled WGS sequence"/>
</dbReference>
<protein>
    <submittedName>
        <fullName evidence="2">RlpA-like double-psi beta-barrel-protein domain-containing protein-containing protein</fullName>
    </submittedName>
</protein>
<evidence type="ECO:0000313" key="2">
    <source>
        <dbReference type="EMBL" id="KAK0615848.1"/>
    </source>
</evidence>
<feature type="non-terminal residue" evidence="2">
    <location>
        <position position="1"/>
    </location>
</feature>
<dbReference type="PANTHER" id="PTHR31836:SF28">
    <property type="entry name" value="SRCR DOMAIN-CONTAINING PROTEIN-RELATED"/>
    <property type="match status" value="1"/>
</dbReference>
<organism evidence="2 3">
    <name type="scientific">Bombardia bombarda</name>
    <dbReference type="NCBI Taxonomy" id="252184"/>
    <lineage>
        <taxon>Eukaryota</taxon>
        <taxon>Fungi</taxon>
        <taxon>Dikarya</taxon>
        <taxon>Ascomycota</taxon>
        <taxon>Pezizomycotina</taxon>
        <taxon>Sordariomycetes</taxon>
        <taxon>Sordariomycetidae</taxon>
        <taxon>Sordariales</taxon>
        <taxon>Lasiosphaeriaceae</taxon>
        <taxon>Bombardia</taxon>
    </lineage>
</organism>
<gene>
    <name evidence="2" type="ORF">B0T17DRAFT_497497</name>
</gene>
<reference evidence="2" key="1">
    <citation type="submission" date="2023-06" db="EMBL/GenBank/DDBJ databases">
        <title>Genome-scale phylogeny and comparative genomics of the fungal order Sordariales.</title>
        <authorList>
            <consortium name="Lawrence Berkeley National Laboratory"/>
            <person name="Hensen N."/>
            <person name="Bonometti L."/>
            <person name="Westerberg I."/>
            <person name="Brannstrom I.O."/>
            <person name="Guillou S."/>
            <person name="Cros-Aarteil S."/>
            <person name="Calhoun S."/>
            <person name="Haridas S."/>
            <person name="Kuo A."/>
            <person name="Mondo S."/>
            <person name="Pangilinan J."/>
            <person name="Riley R."/>
            <person name="LaButti K."/>
            <person name="Andreopoulos B."/>
            <person name="Lipzen A."/>
            <person name="Chen C."/>
            <person name="Yanf M."/>
            <person name="Daum C."/>
            <person name="Ng V."/>
            <person name="Clum A."/>
            <person name="Steindorff A."/>
            <person name="Ohm R."/>
            <person name="Martin F."/>
            <person name="Silar P."/>
            <person name="Natvig D."/>
            <person name="Lalanne C."/>
            <person name="Gautier V."/>
            <person name="Ament-velasquez S.L."/>
            <person name="Kruys A."/>
            <person name="Hutchinson M.I."/>
            <person name="Powell A.J."/>
            <person name="Barry K."/>
            <person name="Miller A.N."/>
            <person name="Grigoriev I.V."/>
            <person name="Debuchy R."/>
            <person name="Gladieux P."/>
            <person name="Thoren M.H."/>
            <person name="Johannesson H."/>
        </authorList>
    </citation>
    <scope>NUCLEOTIDE SEQUENCE</scope>
    <source>
        <strain evidence="2">SMH3391-2</strain>
    </source>
</reference>
<sequence length="115" mass="11927">GSSGSSGSSSSSATYAGDLTYYAVGLGACGWDDSGKDRTANIVAISHLLMGTQSNGNPYCGRTISISANGKTVQAVVNDKCMGCELAAIDSSEKVFLELFGDLGVGRSEVKWWFN</sequence>
<keyword evidence="1" id="KW-0732">Signal</keyword>
<dbReference type="CDD" id="cd22191">
    <property type="entry name" value="DPBB_RlpA_EXP_N-like"/>
    <property type="match status" value="1"/>
</dbReference>
<accession>A0AA40BW40</accession>
<evidence type="ECO:0000313" key="3">
    <source>
        <dbReference type="Proteomes" id="UP001174934"/>
    </source>
</evidence>
<evidence type="ECO:0000256" key="1">
    <source>
        <dbReference type="ARBA" id="ARBA00022729"/>
    </source>
</evidence>
<dbReference type="Gene3D" id="2.40.40.10">
    <property type="entry name" value="RlpA-like domain"/>
    <property type="match status" value="1"/>
</dbReference>
<dbReference type="InterPro" id="IPR051477">
    <property type="entry name" value="Expansin_CellWall"/>
</dbReference>
<name>A0AA40BW40_9PEZI</name>
<keyword evidence="3" id="KW-1185">Reference proteome</keyword>
<dbReference type="AlphaFoldDB" id="A0AA40BW40"/>